<keyword evidence="7" id="KW-1185">Reference proteome</keyword>
<evidence type="ECO:0000313" key="6">
    <source>
        <dbReference type="EMBL" id="QBD76515.1"/>
    </source>
</evidence>
<dbReference type="OrthoDB" id="9808476at2"/>
<keyword evidence="3" id="KW-0804">Transcription</keyword>
<dbReference type="Proteomes" id="UP000290365">
    <property type="component" value="Chromosome"/>
</dbReference>
<organism evidence="6 7">
    <name type="scientific">Ktedonosporobacter rubrisoli</name>
    <dbReference type="NCBI Taxonomy" id="2509675"/>
    <lineage>
        <taxon>Bacteria</taxon>
        <taxon>Bacillati</taxon>
        <taxon>Chloroflexota</taxon>
        <taxon>Ktedonobacteria</taxon>
        <taxon>Ktedonobacterales</taxon>
        <taxon>Ktedonosporobacteraceae</taxon>
        <taxon>Ktedonosporobacter</taxon>
    </lineage>
</organism>
<name>A0A4P6JMP0_KTERU</name>
<dbReference type="InterPro" id="IPR050109">
    <property type="entry name" value="HTH-type_TetR-like_transc_reg"/>
</dbReference>
<dbReference type="GO" id="GO:0000976">
    <property type="term" value="F:transcription cis-regulatory region binding"/>
    <property type="evidence" value="ECO:0007669"/>
    <property type="project" value="TreeGrafter"/>
</dbReference>
<protein>
    <submittedName>
        <fullName evidence="6">TetR/AcrR family transcriptional regulator</fullName>
    </submittedName>
</protein>
<dbReference type="InterPro" id="IPR036271">
    <property type="entry name" value="Tet_transcr_reg_TetR-rel_C_sf"/>
</dbReference>
<dbReference type="InterPro" id="IPR023772">
    <property type="entry name" value="DNA-bd_HTH_TetR-type_CS"/>
</dbReference>
<evidence type="ECO:0000256" key="4">
    <source>
        <dbReference type="PROSITE-ProRule" id="PRU00335"/>
    </source>
</evidence>
<proteinExistence type="predicted"/>
<feature type="DNA-binding region" description="H-T-H motif" evidence="4">
    <location>
        <begin position="31"/>
        <end position="50"/>
    </location>
</feature>
<dbReference type="Gene3D" id="1.10.357.10">
    <property type="entry name" value="Tetracycline Repressor, domain 2"/>
    <property type="match status" value="1"/>
</dbReference>
<dbReference type="PANTHER" id="PTHR30055:SF234">
    <property type="entry name" value="HTH-TYPE TRANSCRIPTIONAL REGULATOR BETI"/>
    <property type="match status" value="1"/>
</dbReference>
<evidence type="ECO:0000256" key="3">
    <source>
        <dbReference type="ARBA" id="ARBA00023163"/>
    </source>
</evidence>
<sequence>MRNGYMPGETKQHILEAAAKLIEEKGLGRVTTKELSRATGLSEGALYRHFVGKEEVLLAVVAQNLPELQATFQQHLSGTGDLRSDLEAIVLSTMNYFTRIIPLCSAFFSDATLLEQLRAVFQRIQCGPESLYGAVADCIAREQAAGRVNPRVPALNIAIMLLGPCFQQAFMLQLLGRDPLGKSQQQFAQELIQTLMPTLMPEKN</sequence>
<dbReference type="Pfam" id="PF00440">
    <property type="entry name" value="TetR_N"/>
    <property type="match status" value="1"/>
</dbReference>
<dbReference type="GO" id="GO:0003700">
    <property type="term" value="F:DNA-binding transcription factor activity"/>
    <property type="evidence" value="ECO:0007669"/>
    <property type="project" value="TreeGrafter"/>
</dbReference>
<dbReference type="InterPro" id="IPR009057">
    <property type="entry name" value="Homeodomain-like_sf"/>
</dbReference>
<evidence type="ECO:0000259" key="5">
    <source>
        <dbReference type="PROSITE" id="PS50977"/>
    </source>
</evidence>
<dbReference type="SUPFAM" id="SSF46689">
    <property type="entry name" value="Homeodomain-like"/>
    <property type="match status" value="1"/>
</dbReference>
<dbReference type="PROSITE" id="PS50977">
    <property type="entry name" value="HTH_TETR_2"/>
    <property type="match status" value="1"/>
</dbReference>
<dbReference type="KEGG" id="kbs:EPA93_11045"/>
<reference evidence="6 7" key="1">
    <citation type="submission" date="2019-01" db="EMBL/GenBank/DDBJ databases">
        <title>Ktedonosporobacter rubrisoli SCAWS-G2.</title>
        <authorList>
            <person name="Huang Y."/>
            <person name="Yan B."/>
        </authorList>
    </citation>
    <scope>NUCLEOTIDE SEQUENCE [LARGE SCALE GENOMIC DNA]</scope>
    <source>
        <strain evidence="6 7">SCAWS-G2</strain>
    </source>
</reference>
<keyword evidence="2 4" id="KW-0238">DNA-binding</keyword>
<dbReference type="InterPro" id="IPR001647">
    <property type="entry name" value="HTH_TetR"/>
</dbReference>
<evidence type="ECO:0000256" key="2">
    <source>
        <dbReference type="ARBA" id="ARBA00023125"/>
    </source>
</evidence>
<feature type="domain" description="HTH tetR-type" evidence="5">
    <location>
        <begin position="8"/>
        <end position="68"/>
    </location>
</feature>
<gene>
    <name evidence="6" type="ORF">EPA93_11045</name>
</gene>
<dbReference type="PANTHER" id="PTHR30055">
    <property type="entry name" value="HTH-TYPE TRANSCRIPTIONAL REGULATOR RUTR"/>
    <property type="match status" value="1"/>
</dbReference>
<dbReference type="EMBL" id="CP035758">
    <property type="protein sequence ID" value="QBD76515.1"/>
    <property type="molecule type" value="Genomic_DNA"/>
</dbReference>
<dbReference type="AlphaFoldDB" id="A0A4P6JMP0"/>
<accession>A0A4P6JMP0</accession>
<evidence type="ECO:0000313" key="7">
    <source>
        <dbReference type="Proteomes" id="UP000290365"/>
    </source>
</evidence>
<keyword evidence="1" id="KW-0805">Transcription regulation</keyword>
<dbReference type="PRINTS" id="PR00455">
    <property type="entry name" value="HTHTETR"/>
</dbReference>
<dbReference type="SUPFAM" id="SSF48498">
    <property type="entry name" value="Tetracyclin repressor-like, C-terminal domain"/>
    <property type="match status" value="1"/>
</dbReference>
<dbReference type="PROSITE" id="PS01081">
    <property type="entry name" value="HTH_TETR_1"/>
    <property type="match status" value="1"/>
</dbReference>
<evidence type="ECO:0000256" key="1">
    <source>
        <dbReference type="ARBA" id="ARBA00023015"/>
    </source>
</evidence>